<protein>
    <recommendedName>
        <fullName evidence="1">AAA+ ATPase domain-containing protein</fullName>
    </recommendedName>
</protein>
<dbReference type="EMBL" id="CP058998">
    <property type="protein sequence ID" value="QLJ53486.1"/>
    <property type="molecule type" value="Genomic_DNA"/>
</dbReference>
<evidence type="ECO:0000313" key="2">
    <source>
        <dbReference type="EMBL" id="QLJ53486.1"/>
    </source>
</evidence>
<dbReference type="AlphaFoldDB" id="A0A7D5XMC7"/>
<dbReference type="InterPro" id="IPR036388">
    <property type="entry name" value="WH-like_DNA-bd_sf"/>
</dbReference>
<dbReference type="SMART" id="SM00382">
    <property type="entry name" value="AAA"/>
    <property type="match status" value="1"/>
</dbReference>
<organism evidence="2 3">
    <name type="scientific">Fermentimicrarchaeum limneticum</name>
    <dbReference type="NCBI Taxonomy" id="2795018"/>
    <lineage>
        <taxon>Archaea</taxon>
        <taxon>Candidatus Micrarchaeota</taxon>
        <taxon>Candidatus Fermentimicrarchaeales</taxon>
        <taxon>Candidatus Fermentimicrarchaeaceae</taxon>
        <taxon>Candidatus Fermentimicrarchaeum</taxon>
    </lineage>
</organism>
<sequence length="424" mass="50236">MTQIKEELIDSNPWWKGEFRLDYKEREAYKQISKFIHLPQMIAFTGLRRVGKTTLMLKIAEDFIKKGFEPRNIIYFSFDEFREVEIRELMKAYEELMERNLREGRFLLLLDEIQKLKNWEDQLKRFYDIFGRNTKVVISGSESLFIKKKSKETLAGRLFEFKIDLLSFGEFLQFKGIDLRPSGLYEGEMRRLFNEFILTLGFPELIGVKEKEVIRKYVRESIVEKIVYRDIPGLFKVKDPAVLESMLNVISEEPGQLIEVAELGKELGVTRQTVSSYLRYLEESFLVRKLYNFSRNRRKVERKLKKYYPTIISPDFLFKEDNHSKSRLLEWLVVNQLKADFFWRDQYKNEVDIILAGKEIIPVEVKYGKVDTQGISAFMRAFKVPMGYVVSLEKEGEFRRDAKRIKVIPAYKFLLANASGKLRT</sequence>
<dbReference type="KEGG" id="flt:Sv326_1311"/>
<dbReference type="Proteomes" id="UP000510821">
    <property type="component" value="Chromosome"/>
</dbReference>
<gene>
    <name evidence="2" type="ORF">Sv326_1311</name>
</gene>
<dbReference type="Pfam" id="PF13635">
    <property type="entry name" value="DUF4143"/>
    <property type="match status" value="1"/>
</dbReference>
<accession>A0A7D5XMC7</accession>
<dbReference type="PANTHER" id="PTHR33295">
    <property type="entry name" value="ATPASE"/>
    <property type="match status" value="1"/>
</dbReference>
<dbReference type="InterPro" id="IPR027417">
    <property type="entry name" value="P-loop_NTPase"/>
</dbReference>
<dbReference type="InterPro" id="IPR036390">
    <property type="entry name" value="WH_DNA-bd_sf"/>
</dbReference>
<evidence type="ECO:0000313" key="3">
    <source>
        <dbReference type="Proteomes" id="UP000510821"/>
    </source>
</evidence>
<evidence type="ECO:0000259" key="1">
    <source>
        <dbReference type="SMART" id="SM00382"/>
    </source>
</evidence>
<reference evidence="3" key="1">
    <citation type="submission" date="2020-07" db="EMBL/GenBank/DDBJ databases">
        <title>Metabolic diversity and evolutionary history of the archaeal phylum ###Micrarchaeota### uncovered from a freshwater lake metagenome.</title>
        <authorList>
            <person name="Kadnikov V.V."/>
            <person name="Savvichev A.S."/>
            <person name="Mardanov A.V."/>
            <person name="Beletsky A.V."/>
            <person name="Chupakov A.V."/>
            <person name="Kokryatskaya N.M."/>
            <person name="Pimenov N.V."/>
            <person name="Ravin N.V."/>
        </authorList>
    </citation>
    <scope>NUCLEOTIDE SEQUENCE [LARGE SCALE GENOMIC DNA]</scope>
</reference>
<dbReference type="InterPro" id="IPR003593">
    <property type="entry name" value="AAA+_ATPase"/>
</dbReference>
<dbReference type="InterPro" id="IPR025420">
    <property type="entry name" value="DUF4143"/>
</dbReference>
<proteinExistence type="predicted"/>
<dbReference type="InterPro" id="IPR041682">
    <property type="entry name" value="AAA_14"/>
</dbReference>
<dbReference type="PANTHER" id="PTHR33295:SF8">
    <property type="entry name" value="AAA+ ATPASE DOMAIN-CONTAINING PROTEIN"/>
    <property type="match status" value="1"/>
</dbReference>
<name>A0A7D5XMC7_FERL1</name>
<dbReference type="SUPFAM" id="SSF52540">
    <property type="entry name" value="P-loop containing nucleoside triphosphate hydrolases"/>
    <property type="match status" value="1"/>
</dbReference>
<dbReference type="Pfam" id="PF13173">
    <property type="entry name" value="AAA_14"/>
    <property type="match status" value="1"/>
</dbReference>
<dbReference type="Gene3D" id="1.10.10.10">
    <property type="entry name" value="Winged helix-like DNA-binding domain superfamily/Winged helix DNA-binding domain"/>
    <property type="match status" value="1"/>
</dbReference>
<dbReference type="Gene3D" id="3.40.50.300">
    <property type="entry name" value="P-loop containing nucleotide triphosphate hydrolases"/>
    <property type="match status" value="1"/>
</dbReference>
<dbReference type="SUPFAM" id="SSF46785">
    <property type="entry name" value="Winged helix' DNA-binding domain"/>
    <property type="match status" value="1"/>
</dbReference>
<feature type="domain" description="AAA+ ATPase" evidence="1">
    <location>
        <begin position="38"/>
        <end position="169"/>
    </location>
</feature>